<protein>
    <recommendedName>
        <fullName evidence="3">General stress protein 17M-like domain-containing protein</fullName>
    </recommendedName>
</protein>
<keyword evidence="5" id="KW-1185">Reference proteome</keyword>
<feature type="region of interest" description="Disordered" evidence="2">
    <location>
        <begin position="109"/>
        <end position="137"/>
    </location>
</feature>
<dbReference type="Proteomes" id="UP000009885">
    <property type="component" value="Unassembled WGS sequence"/>
</dbReference>
<evidence type="ECO:0000256" key="1">
    <source>
        <dbReference type="ARBA" id="ARBA00008128"/>
    </source>
</evidence>
<dbReference type="InterPro" id="IPR025889">
    <property type="entry name" value="GSP17M-like_dom"/>
</dbReference>
<proteinExistence type="inferred from homology"/>
<feature type="domain" description="General stress protein 17M-like" evidence="3">
    <location>
        <begin position="6"/>
        <end position="95"/>
    </location>
</feature>
<feature type="compositionally biased region" description="Basic and acidic residues" evidence="2">
    <location>
        <begin position="118"/>
        <end position="137"/>
    </location>
</feature>
<dbReference type="OrthoDB" id="2409186at2"/>
<dbReference type="AlphaFoldDB" id="K9AQA8"/>
<evidence type="ECO:0000256" key="2">
    <source>
        <dbReference type="SAM" id="MobiDB-lite"/>
    </source>
</evidence>
<evidence type="ECO:0000313" key="5">
    <source>
        <dbReference type="Proteomes" id="UP000009885"/>
    </source>
</evidence>
<sequence length="137" mass="15414">MIKASQHDNEESLLRAIDKVKEEGFEDSEITVITKETLQSEKLNNSEIRVKVSSGTFSDKFAKFLIGEDTEGAALSEFKLTDEQIDEYKKAIIDGKILLFTKRDVEAHNEINNNSAHESTKEIKEASSIGEKTEFNS</sequence>
<evidence type="ECO:0000313" key="4">
    <source>
        <dbReference type="EMBL" id="EKU48211.1"/>
    </source>
</evidence>
<organism evidence="4 5">
    <name type="scientific">Staphylococcus massiliensis S46</name>
    <dbReference type="NCBI Taxonomy" id="1229783"/>
    <lineage>
        <taxon>Bacteria</taxon>
        <taxon>Bacillati</taxon>
        <taxon>Bacillota</taxon>
        <taxon>Bacilli</taxon>
        <taxon>Bacillales</taxon>
        <taxon>Staphylococcaceae</taxon>
        <taxon>Staphylococcus</taxon>
    </lineage>
</organism>
<dbReference type="Pfam" id="PF11181">
    <property type="entry name" value="YflT"/>
    <property type="match status" value="1"/>
</dbReference>
<comment type="caution">
    <text evidence="4">The sequence shown here is derived from an EMBL/GenBank/DDBJ whole genome shotgun (WGS) entry which is preliminary data.</text>
</comment>
<gene>
    <name evidence="4" type="ORF">C273_05877</name>
</gene>
<reference evidence="4 5" key="1">
    <citation type="journal article" date="2013" name="Genome Announc.">
        <title>Genome Sequence of Staphylococcus massiliensis Strain S46, Isolated from the Surface of Healthy Human Skin.</title>
        <authorList>
            <person name="Srivastav R."/>
            <person name="Singh A."/>
            <person name="Jangir P.K."/>
            <person name="Kumari C."/>
            <person name="Muduli S."/>
            <person name="Sharma R."/>
        </authorList>
    </citation>
    <scope>NUCLEOTIDE SEQUENCE [LARGE SCALE GENOMIC DNA]</scope>
    <source>
        <strain evidence="4 5">S46</strain>
    </source>
</reference>
<dbReference type="STRING" id="1229783.C273_05877"/>
<accession>K9AQA8</accession>
<name>K9AQA8_9STAP</name>
<evidence type="ECO:0000259" key="3">
    <source>
        <dbReference type="Pfam" id="PF11181"/>
    </source>
</evidence>
<dbReference type="PATRIC" id="fig|1229783.3.peg.1188"/>
<dbReference type="RefSeq" id="WP_009383339.1">
    <property type="nucleotide sequence ID" value="NZ_AMSQ01000007.1"/>
</dbReference>
<dbReference type="EMBL" id="AMSQ01000007">
    <property type="protein sequence ID" value="EKU48211.1"/>
    <property type="molecule type" value="Genomic_DNA"/>
</dbReference>
<comment type="similarity">
    <text evidence="1">Belongs to the UPF0355 family.</text>
</comment>
<dbReference type="eggNOG" id="ENOG50334EH">
    <property type="taxonomic scope" value="Bacteria"/>
</dbReference>